<protein>
    <submittedName>
        <fullName evidence="1">Uncharacterized protein</fullName>
    </submittedName>
</protein>
<evidence type="ECO:0000313" key="2">
    <source>
        <dbReference type="Proteomes" id="UP001057522"/>
    </source>
</evidence>
<dbReference type="Proteomes" id="UP001057522">
    <property type="component" value="Unassembled WGS sequence"/>
</dbReference>
<dbReference type="EMBL" id="JAMOKX010000001">
    <property type="protein sequence ID" value="MCL9818914.1"/>
    <property type="molecule type" value="Genomic_DNA"/>
</dbReference>
<evidence type="ECO:0000313" key="1">
    <source>
        <dbReference type="EMBL" id="MCL9818914.1"/>
    </source>
</evidence>
<gene>
    <name evidence="1" type="ORF">NCR95_01790</name>
</gene>
<name>A0ABT0TSL8_9HELI</name>
<reference evidence="1" key="1">
    <citation type="submission" date="2022-06" db="EMBL/GenBank/DDBJ databases">
        <title>Helicobacter colisuis sp. nov.</title>
        <authorList>
            <person name="Papic B."/>
            <person name="Gruntar I."/>
        </authorList>
    </citation>
    <scope>NUCLEOTIDE SEQUENCE</scope>
    <source>
        <strain evidence="1">11154-15</strain>
    </source>
</reference>
<organism evidence="1 2">
    <name type="scientific">Helicobacter colisuis</name>
    <dbReference type="NCBI Taxonomy" id="2949739"/>
    <lineage>
        <taxon>Bacteria</taxon>
        <taxon>Pseudomonadati</taxon>
        <taxon>Campylobacterota</taxon>
        <taxon>Epsilonproteobacteria</taxon>
        <taxon>Campylobacterales</taxon>
        <taxon>Helicobacteraceae</taxon>
        <taxon>Helicobacter</taxon>
    </lineage>
</organism>
<proteinExistence type="predicted"/>
<dbReference type="RefSeq" id="WP_250603467.1">
    <property type="nucleotide sequence ID" value="NZ_JAMOKW010000002.1"/>
</dbReference>
<sequence>MKIALISDSLLLGKTLEMYLKDYLTSYKVCDFVVATQPIDSQKPVFLIGEYENANLNKPFTKEVLLERLRIFYESIKNGKKIKEEYKGESEEEIKQTNVESVNWNEVLSDIEFYKQEKKDDVLHEKIRDVLERYAREIEGIILEHWKDKDANRQF</sequence>
<keyword evidence="2" id="KW-1185">Reference proteome</keyword>
<comment type="caution">
    <text evidence="1">The sequence shown here is derived from an EMBL/GenBank/DDBJ whole genome shotgun (WGS) entry which is preliminary data.</text>
</comment>
<accession>A0ABT0TSL8</accession>